<dbReference type="OMA" id="CVGTPAR"/>
<feature type="compositionally biased region" description="Basic and acidic residues" evidence="1">
    <location>
        <begin position="34"/>
        <end position="50"/>
    </location>
</feature>
<feature type="compositionally biased region" description="Basic residues" evidence="1">
    <location>
        <begin position="58"/>
        <end position="68"/>
    </location>
</feature>
<dbReference type="OrthoDB" id="1929311at2759"/>
<dbReference type="Proteomes" id="UP000190831">
    <property type="component" value="Chromosome A"/>
</dbReference>
<proteinExistence type="predicted"/>
<dbReference type="GO" id="GO:0005634">
    <property type="term" value="C:nucleus"/>
    <property type="evidence" value="ECO:0007669"/>
    <property type="project" value="TreeGrafter"/>
</dbReference>
<evidence type="ECO:0000313" key="2">
    <source>
        <dbReference type="EMBL" id="SCV99552.1"/>
    </source>
</evidence>
<reference evidence="2 3" key="1">
    <citation type="submission" date="2016-03" db="EMBL/GenBank/DDBJ databases">
        <authorList>
            <person name="Devillers H."/>
        </authorList>
    </citation>
    <scope>NUCLEOTIDE SEQUENCE [LARGE SCALE GENOMIC DNA]</scope>
    <source>
        <strain evidence="2">CBS 6772</strain>
    </source>
</reference>
<dbReference type="PANTHER" id="PTHR24030:SF0">
    <property type="entry name" value="PROTEIN CMSS1"/>
    <property type="match status" value="1"/>
</dbReference>
<keyword evidence="3" id="KW-1185">Reference proteome</keyword>
<organism evidence="2 3">
    <name type="scientific">Lachancea fermentati</name>
    <name type="common">Zygosaccharomyces fermentati</name>
    <dbReference type="NCBI Taxonomy" id="4955"/>
    <lineage>
        <taxon>Eukaryota</taxon>
        <taxon>Fungi</taxon>
        <taxon>Dikarya</taxon>
        <taxon>Ascomycota</taxon>
        <taxon>Saccharomycotina</taxon>
        <taxon>Saccharomycetes</taxon>
        <taxon>Saccharomycetales</taxon>
        <taxon>Saccharomycetaceae</taxon>
        <taxon>Lachancea</taxon>
    </lineage>
</organism>
<dbReference type="PANTHER" id="PTHR24030">
    <property type="entry name" value="PROTEIN CMSS1"/>
    <property type="match status" value="1"/>
</dbReference>
<dbReference type="EMBL" id="LT598487">
    <property type="protein sequence ID" value="SCV99552.1"/>
    <property type="molecule type" value="Genomic_DNA"/>
</dbReference>
<protein>
    <submittedName>
        <fullName evidence="2">LAFE_0A05666g1_1</fullName>
    </submittedName>
</protein>
<dbReference type="Pfam" id="PF14617">
    <property type="entry name" value="CMS1"/>
    <property type="match status" value="1"/>
</dbReference>
<accession>A0A1G4M6U9</accession>
<name>A0A1G4M6U9_LACFM</name>
<evidence type="ECO:0000256" key="1">
    <source>
        <dbReference type="SAM" id="MobiDB-lite"/>
    </source>
</evidence>
<dbReference type="GO" id="GO:0030686">
    <property type="term" value="C:90S preribosome"/>
    <property type="evidence" value="ECO:0007669"/>
    <property type="project" value="TreeGrafter"/>
</dbReference>
<dbReference type="STRING" id="4955.A0A1G4M6U9"/>
<sequence>MVSTEPLGDDLDDGLVYDVDDGIDDSAVVSLSDEESKKRTLDEESSEKSEPTPISTSKRQKKLQKSNLHQKKLEKIEYDRQQKANIPRSSTDVISEYFATLIREKNPDLSALELDEMYLRKTDFISTEKYEKERTVENFQNFIDSFSKSPRAIILCQSNMRVADVFRNLGGAKNAVKLFSKSKLKDDLSKLDYLLGNSGSNSKGREKNKKQADKQIKYLISTPNRMSKILQSTDILFQGKEKLDIFLDATYLDPKANTILTGEDNAALQKVLKEFLIKKSSVKILLF</sequence>
<dbReference type="InterPro" id="IPR032704">
    <property type="entry name" value="Cms1"/>
</dbReference>
<dbReference type="AlphaFoldDB" id="A0A1G4M6U9"/>
<evidence type="ECO:0000313" key="3">
    <source>
        <dbReference type="Proteomes" id="UP000190831"/>
    </source>
</evidence>
<gene>
    <name evidence="2" type="ORF">LAFE_0A05666G</name>
</gene>
<feature type="region of interest" description="Disordered" evidence="1">
    <location>
        <begin position="27"/>
        <end position="68"/>
    </location>
</feature>